<evidence type="ECO:0000313" key="3">
    <source>
        <dbReference type="Proteomes" id="UP001307889"/>
    </source>
</evidence>
<keyword evidence="1" id="KW-0472">Membrane</keyword>
<dbReference type="Proteomes" id="UP001307889">
    <property type="component" value="Chromosome 1"/>
</dbReference>
<evidence type="ECO:0000256" key="1">
    <source>
        <dbReference type="SAM" id="Phobius"/>
    </source>
</evidence>
<evidence type="ECO:0000313" key="2">
    <source>
        <dbReference type="EMBL" id="BES87796.1"/>
    </source>
</evidence>
<gene>
    <name evidence="2" type="ORF">NTJ_00602</name>
</gene>
<keyword evidence="3" id="KW-1185">Reference proteome</keyword>
<proteinExistence type="predicted"/>
<protein>
    <submittedName>
        <fullName evidence="2">Uncharacterized protein</fullName>
    </submittedName>
</protein>
<organism evidence="2 3">
    <name type="scientific">Nesidiocoris tenuis</name>
    <dbReference type="NCBI Taxonomy" id="355587"/>
    <lineage>
        <taxon>Eukaryota</taxon>
        <taxon>Metazoa</taxon>
        <taxon>Ecdysozoa</taxon>
        <taxon>Arthropoda</taxon>
        <taxon>Hexapoda</taxon>
        <taxon>Insecta</taxon>
        <taxon>Pterygota</taxon>
        <taxon>Neoptera</taxon>
        <taxon>Paraneoptera</taxon>
        <taxon>Hemiptera</taxon>
        <taxon>Heteroptera</taxon>
        <taxon>Panheteroptera</taxon>
        <taxon>Cimicomorpha</taxon>
        <taxon>Miridae</taxon>
        <taxon>Dicyphina</taxon>
        <taxon>Nesidiocoris</taxon>
    </lineage>
</organism>
<keyword evidence="1" id="KW-0812">Transmembrane</keyword>
<reference evidence="2 3" key="1">
    <citation type="submission" date="2023-09" db="EMBL/GenBank/DDBJ databases">
        <title>Nesidiocoris tenuis whole genome shotgun sequence.</title>
        <authorList>
            <person name="Shibata T."/>
            <person name="Shimoda M."/>
            <person name="Kobayashi T."/>
            <person name="Uehara T."/>
        </authorList>
    </citation>
    <scope>NUCLEOTIDE SEQUENCE [LARGE SCALE GENOMIC DNA]</scope>
    <source>
        <strain evidence="2 3">Japan</strain>
    </source>
</reference>
<sequence>MGLLDYLRRLGYLLLLGTLLSLRALLILYETDAGLDRWSDFDERSYGQMSRRQVGDLRRWLGDYLMLLLTAVQEFPYIHVHRFNTAQVVIFNELIDSHTDRYRLFENLSDTDDIIG</sequence>
<accession>A0ABN7AA96</accession>
<feature type="transmembrane region" description="Helical" evidence="1">
    <location>
        <begin position="12"/>
        <end position="29"/>
    </location>
</feature>
<keyword evidence="1" id="KW-1133">Transmembrane helix</keyword>
<dbReference type="EMBL" id="AP028909">
    <property type="protein sequence ID" value="BES87796.1"/>
    <property type="molecule type" value="Genomic_DNA"/>
</dbReference>
<name>A0ABN7AA96_9HEMI</name>